<name>A0A409WK54_PSICY</name>
<sequence>MTSTGLGDRQSGGAYVRMYSKLQVFAISSKKSLTNGSANHPGAQIAFAESAQQKAGIYLRQVGDDSDGLNWIGIIVEAPGMMQHDRIQDVVLWRSVLPQGSDLETD</sequence>
<keyword evidence="2" id="KW-1185">Reference proteome</keyword>
<dbReference type="Proteomes" id="UP000283269">
    <property type="component" value="Unassembled WGS sequence"/>
</dbReference>
<gene>
    <name evidence="1" type="ORF">CVT25_002387</name>
</gene>
<dbReference type="AlphaFoldDB" id="A0A409WK54"/>
<proteinExistence type="predicted"/>
<evidence type="ECO:0000313" key="1">
    <source>
        <dbReference type="EMBL" id="PPQ78898.1"/>
    </source>
</evidence>
<dbReference type="EMBL" id="NHYD01003401">
    <property type="protein sequence ID" value="PPQ78898.1"/>
    <property type="molecule type" value="Genomic_DNA"/>
</dbReference>
<organism evidence="1 2">
    <name type="scientific">Psilocybe cyanescens</name>
    <dbReference type="NCBI Taxonomy" id="93625"/>
    <lineage>
        <taxon>Eukaryota</taxon>
        <taxon>Fungi</taxon>
        <taxon>Dikarya</taxon>
        <taxon>Basidiomycota</taxon>
        <taxon>Agaricomycotina</taxon>
        <taxon>Agaricomycetes</taxon>
        <taxon>Agaricomycetidae</taxon>
        <taxon>Agaricales</taxon>
        <taxon>Agaricineae</taxon>
        <taxon>Strophariaceae</taxon>
        <taxon>Psilocybe</taxon>
    </lineage>
</organism>
<dbReference type="InParanoid" id="A0A409WK54"/>
<protein>
    <submittedName>
        <fullName evidence="1">Uncharacterized protein</fullName>
    </submittedName>
</protein>
<comment type="caution">
    <text evidence="1">The sequence shown here is derived from an EMBL/GenBank/DDBJ whole genome shotgun (WGS) entry which is preliminary data.</text>
</comment>
<accession>A0A409WK54</accession>
<reference evidence="1 2" key="1">
    <citation type="journal article" date="2018" name="Evol. Lett.">
        <title>Horizontal gene cluster transfer increased hallucinogenic mushroom diversity.</title>
        <authorList>
            <person name="Reynolds H.T."/>
            <person name="Vijayakumar V."/>
            <person name="Gluck-Thaler E."/>
            <person name="Korotkin H.B."/>
            <person name="Matheny P.B."/>
            <person name="Slot J.C."/>
        </authorList>
    </citation>
    <scope>NUCLEOTIDE SEQUENCE [LARGE SCALE GENOMIC DNA]</scope>
    <source>
        <strain evidence="1 2">2631</strain>
    </source>
</reference>
<evidence type="ECO:0000313" key="2">
    <source>
        <dbReference type="Proteomes" id="UP000283269"/>
    </source>
</evidence>